<comment type="similarity">
    <text evidence="2 7">Belongs to the ArgR family.</text>
</comment>
<dbReference type="InterPro" id="IPR020899">
    <property type="entry name" value="Arg_repress_C"/>
</dbReference>
<dbReference type="GO" id="GO:0003700">
    <property type="term" value="F:DNA-binding transcription factor activity"/>
    <property type="evidence" value="ECO:0007669"/>
    <property type="project" value="UniProtKB-UniRule"/>
</dbReference>
<dbReference type="InterPro" id="IPR001669">
    <property type="entry name" value="Arg_repress"/>
</dbReference>
<organism evidence="10 11">
    <name type="scientific">Leuconostoc pseudomesenteroides</name>
    <dbReference type="NCBI Taxonomy" id="33968"/>
    <lineage>
        <taxon>Bacteria</taxon>
        <taxon>Bacillati</taxon>
        <taxon>Bacillota</taxon>
        <taxon>Bacilli</taxon>
        <taxon>Lactobacillales</taxon>
        <taxon>Lactobacillaceae</taxon>
        <taxon>Leuconostoc</taxon>
    </lineage>
</organism>
<comment type="pathway">
    <text evidence="7">Amino-acid biosynthesis; L-arginine biosynthesis [regulation].</text>
</comment>
<dbReference type="GO" id="GO:0005737">
    <property type="term" value="C:cytoplasm"/>
    <property type="evidence" value="ECO:0007669"/>
    <property type="project" value="UniProtKB-SubCell"/>
</dbReference>
<evidence type="ECO:0000256" key="3">
    <source>
        <dbReference type="ARBA" id="ARBA00022490"/>
    </source>
</evidence>
<dbReference type="InterPro" id="IPR036251">
    <property type="entry name" value="Arg_repress_C_sf"/>
</dbReference>
<keyword evidence="7" id="KW-0055">Arginine biosynthesis</keyword>
<dbReference type="EMBL" id="MPLS01000002">
    <property type="protein sequence ID" value="ORI98634.1"/>
    <property type="molecule type" value="Genomic_DNA"/>
</dbReference>
<keyword evidence="3 7" id="KW-0963">Cytoplasm</keyword>
<dbReference type="GO" id="GO:0034618">
    <property type="term" value="F:arginine binding"/>
    <property type="evidence" value="ECO:0007669"/>
    <property type="project" value="InterPro"/>
</dbReference>
<comment type="function">
    <text evidence="7">Regulates arginine biosynthesis genes.</text>
</comment>
<dbReference type="RefSeq" id="WP_004915224.1">
    <property type="nucleotide sequence ID" value="NZ_MPLS01000002.1"/>
</dbReference>
<dbReference type="Pfam" id="PF02863">
    <property type="entry name" value="Arg_repressor_C"/>
    <property type="match status" value="1"/>
</dbReference>
<protein>
    <recommendedName>
        <fullName evidence="7">Arginine repressor</fullName>
    </recommendedName>
</protein>
<dbReference type="AlphaFoldDB" id="A0A1X0VG89"/>
<evidence type="ECO:0000256" key="7">
    <source>
        <dbReference type="HAMAP-Rule" id="MF_00173"/>
    </source>
</evidence>
<dbReference type="Gene3D" id="3.30.1360.40">
    <property type="match status" value="1"/>
</dbReference>
<accession>A0A1X0VG89</accession>
<dbReference type="InterPro" id="IPR036390">
    <property type="entry name" value="WH_DNA-bd_sf"/>
</dbReference>
<dbReference type="Pfam" id="PF01316">
    <property type="entry name" value="Arg_repressor"/>
    <property type="match status" value="1"/>
</dbReference>
<sequence>MISKQKRQEMILDIIQHQTIANQEDLLAQLNGRGVETTQTTISRDIRALNIVRQKDSVGQLRYQQLQEPTAEKPEKGSTTAVDEAIKEYAYFAKSVEFMTIIKTTDGSGNAVAGIIDDANLPEVVATLAGFNTIYVTSTTAQSAEQLANHWAALIG</sequence>
<evidence type="ECO:0000256" key="6">
    <source>
        <dbReference type="ARBA" id="ARBA00023163"/>
    </source>
</evidence>
<evidence type="ECO:0000259" key="9">
    <source>
        <dbReference type="Pfam" id="PF02863"/>
    </source>
</evidence>
<evidence type="ECO:0000313" key="10">
    <source>
        <dbReference type="EMBL" id="ORI98634.1"/>
    </source>
</evidence>
<evidence type="ECO:0000256" key="2">
    <source>
        <dbReference type="ARBA" id="ARBA00008316"/>
    </source>
</evidence>
<evidence type="ECO:0000256" key="1">
    <source>
        <dbReference type="ARBA" id="ARBA00004496"/>
    </source>
</evidence>
<gene>
    <name evidence="7" type="primary">argR</name>
    <name evidence="10" type="ORF">BMR96_01100</name>
</gene>
<dbReference type="PANTHER" id="PTHR34471:SF1">
    <property type="entry name" value="ARGININE REPRESSOR"/>
    <property type="match status" value="1"/>
</dbReference>
<evidence type="ECO:0000259" key="8">
    <source>
        <dbReference type="Pfam" id="PF01316"/>
    </source>
</evidence>
<evidence type="ECO:0000256" key="5">
    <source>
        <dbReference type="ARBA" id="ARBA00023125"/>
    </source>
</evidence>
<evidence type="ECO:0000313" key="11">
    <source>
        <dbReference type="Proteomes" id="UP000192288"/>
    </source>
</evidence>
<feature type="domain" description="Arginine repressor DNA-binding" evidence="8">
    <location>
        <begin position="2"/>
        <end position="66"/>
    </location>
</feature>
<dbReference type="PRINTS" id="PR01467">
    <property type="entry name" value="ARGREPRESSOR"/>
</dbReference>
<reference evidence="10 11" key="1">
    <citation type="journal article" date="2017" name="Front. Microbiol.">
        <title>Genomic Characterization of Dairy Associated Leuconostoc Species and Diversity of Leuconostocs in Undefined Mixed Mesophilic Starter Cultures.</title>
        <authorList>
            <person name="Frantzen C.A."/>
            <person name="Kot W."/>
            <person name="Pedersen T.B."/>
            <person name="Ardo Y.M."/>
            <person name="Broadbent J.R."/>
            <person name="Neve H."/>
            <person name="Hansen L.H."/>
            <person name="Dal Bello F."/>
            <person name="Ostlie H.M."/>
            <person name="Kleppen H.P."/>
            <person name="Vogensen F.K."/>
            <person name="Holo H."/>
        </authorList>
    </citation>
    <scope>NUCLEOTIDE SEQUENCE [LARGE SCALE GENOMIC DNA]</scope>
    <source>
        <strain evidence="10 11">LMGCF08</strain>
    </source>
</reference>
<dbReference type="eggNOG" id="COG1438">
    <property type="taxonomic scope" value="Bacteria"/>
</dbReference>
<dbReference type="PANTHER" id="PTHR34471">
    <property type="entry name" value="ARGININE REPRESSOR"/>
    <property type="match status" value="1"/>
</dbReference>
<dbReference type="Gene3D" id="1.10.10.10">
    <property type="entry name" value="Winged helix-like DNA-binding domain superfamily/Winged helix DNA-binding domain"/>
    <property type="match status" value="1"/>
</dbReference>
<dbReference type="GO" id="GO:0051259">
    <property type="term" value="P:protein complex oligomerization"/>
    <property type="evidence" value="ECO:0007669"/>
    <property type="project" value="InterPro"/>
</dbReference>
<keyword evidence="5 7" id="KW-0238">DNA-binding</keyword>
<comment type="caution">
    <text evidence="10">The sequence shown here is derived from an EMBL/GenBank/DDBJ whole genome shotgun (WGS) entry which is preliminary data.</text>
</comment>
<evidence type="ECO:0000256" key="4">
    <source>
        <dbReference type="ARBA" id="ARBA00023015"/>
    </source>
</evidence>
<dbReference type="GO" id="GO:0006526">
    <property type="term" value="P:L-arginine biosynthetic process"/>
    <property type="evidence" value="ECO:0007669"/>
    <property type="project" value="UniProtKB-UniPathway"/>
</dbReference>
<dbReference type="GO" id="GO:0003677">
    <property type="term" value="F:DNA binding"/>
    <property type="evidence" value="ECO:0007669"/>
    <property type="project" value="UniProtKB-KW"/>
</dbReference>
<dbReference type="SUPFAM" id="SSF46785">
    <property type="entry name" value="Winged helix' DNA-binding domain"/>
    <property type="match status" value="1"/>
</dbReference>
<dbReference type="SUPFAM" id="SSF55252">
    <property type="entry name" value="C-terminal domain of arginine repressor"/>
    <property type="match status" value="1"/>
</dbReference>
<dbReference type="HAMAP" id="MF_00173">
    <property type="entry name" value="Arg_repressor"/>
    <property type="match status" value="1"/>
</dbReference>
<comment type="subcellular location">
    <subcellularLocation>
        <location evidence="1 7">Cytoplasm</location>
    </subcellularLocation>
</comment>
<dbReference type="STRING" id="33968.BMS77_02635"/>
<feature type="domain" description="Arginine repressor C-terminal" evidence="9">
    <location>
        <begin position="92"/>
        <end position="149"/>
    </location>
</feature>
<dbReference type="InterPro" id="IPR036388">
    <property type="entry name" value="WH-like_DNA-bd_sf"/>
</dbReference>
<keyword evidence="6 7" id="KW-0804">Transcription</keyword>
<name>A0A1X0VG89_LEUPS</name>
<keyword evidence="7" id="KW-0678">Repressor</keyword>
<dbReference type="InterPro" id="IPR020900">
    <property type="entry name" value="Arg_repress_DNA-bd"/>
</dbReference>
<keyword evidence="7" id="KW-0028">Amino-acid biosynthesis</keyword>
<proteinExistence type="inferred from homology"/>
<keyword evidence="4 7" id="KW-0805">Transcription regulation</keyword>
<dbReference type="UniPathway" id="UPA00068"/>
<dbReference type="Proteomes" id="UP000192288">
    <property type="component" value="Unassembled WGS sequence"/>
</dbReference>
<dbReference type="GO" id="GO:1900079">
    <property type="term" value="P:regulation of arginine biosynthetic process"/>
    <property type="evidence" value="ECO:0007669"/>
    <property type="project" value="UniProtKB-UniRule"/>
</dbReference>